<feature type="transmembrane region" description="Helical" evidence="8">
    <location>
        <begin position="76"/>
        <end position="94"/>
    </location>
</feature>
<feature type="transmembrane region" description="Helical" evidence="8">
    <location>
        <begin position="240"/>
        <end position="263"/>
    </location>
</feature>
<dbReference type="PROSITE" id="PS00217">
    <property type="entry name" value="SUGAR_TRANSPORT_2"/>
    <property type="match status" value="1"/>
</dbReference>
<evidence type="ECO:0000313" key="10">
    <source>
        <dbReference type="EMBL" id="EIC23077.1"/>
    </source>
</evidence>
<dbReference type="SUPFAM" id="SSF103473">
    <property type="entry name" value="MFS general substrate transporter"/>
    <property type="match status" value="1"/>
</dbReference>
<dbReference type="PROSITE" id="PS50850">
    <property type="entry name" value="MFS"/>
    <property type="match status" value="1"/>
</dbReference>
<feature type="transmembrane region" description="Helical" evidence="8">
    <location>
        <begin position="134"/>
        <end position="156"/>
    </location>
</feature>
<dbReference type="STRING" id="631362.Thi970DRAFT_00729"/>
<evidence type="ECO:0000256" key="2">
    <source>
        <dbReference type="ARBA" id="ARBA00010992"/>
    </source>
</evidence>
<dbReference type="eggNOG" id="COG2814">
    <property type="taxonomic scope" value="Bacteria"/>
</dbReference>
<keyword evidence="5 8" id="KW-1133">Transmembrane helix</keyword>
<dbReference type="InterPro" id="IPR036259">
    <property type="entry name" value="MFS_trans_sf"/>
</dbReference>
<dbReference type="PANTHER" id="PTHR48020">
    <property type="entry name" value="PROTON MYO-INOSITOL COTRANSPORTER"/>
    <property type="match status" value="1"/>
</dbReference>
<feature type="transmembrane region" description="Helical" evidence="8">
    <location>
        <begin position="100"/>
        <end position="122"/>
    </location>
</feature>
<evidence type="ECO:0000256" key="3">
    <source>
        <dbReference type="ARBA" id="ARBA00022448"/>
    </source>
</evidence>
<keyword evidence="11" id="KW-1185">Reference proteome</keyword>
<feature type="transmembrane region" description="Helical" evidence="8">
    <location>
        <begin position="334"/>
        <end position="360"/>
    </location>
</feature>
<evidence type="ECO:0000256" key="7">
    <source>
        <dbReference type="RuleBase" id="RU003346"/>
    </source>
</evidence>
<feature type="transmembrane region" description="Helical" evidence="8">
    <location>
        <begin position="162"/>
        <end position="183"/>
    </location>
</feature>
<organism evidence="10 11">
    <name type="scientific">Thiorhodovibrio frisius</name>
    <dbReference type="NCBI Taxonomy" id="631362"/>
    <lineage>
        <taxon>Bacteria</taxon>
        <taxon>Pseudomonadati</taxon>
        <taxon>Pseudomonadota</taxon>
        <taxon>Gammaproteobacteria</taxon>
        <taxon>Chromatiales</taxon>
        <taxon>Chromatiaceae</taxon>
        <taxon>Thiorhodovibrio</taxon>
    </lineage>
</organism>
<dbReference type="GO" id="GO:0016020">
    <property type="term" value="C:membrane"/>
    <property type="evidence" value="ECO:0007669"/>
    <property type="project" value="UniProtKB-SubCell"/>
</dbReference>
<dbReference type="RefSeq" id="WP_009147162.1">
    <property type="nucleotide sequence ID" value="NZ_CP121471.1"/>
</dbReference>
<dbReference type="NCBIfam" id="TIGR00879">
    <property type="entry name" value="SP"/>
    <property type="match status" value="1"/>
</dbReference>
<dbReference type="InterPro" id="IPR020846">
    <property type="entry name" value="MFS_dom"/>
</dbReference>
<gene>
    <name evidence="10" type="ORF">Thi970DRAFT_00729</name>
</gene>
<evidence type="ECO:0000256" key="5">
    <source>
        <dbReference type="ARBA" id="ARBA00022989"/>
    </source>
</evidence>
<feature type="transmembrane region" description="Helical" evidence="8">
    <location>
        <begin position="307"/>
        <end position="328"/>
    </location>
</feature>
<dbReference type="Pfam" id="PF00083">
    <property type="entry name" value="Sugar_tr"/>
    <property type="match status" value="1"/>
</dbReference>
<dbReference type="EMBL" id="JH603168">
    <property type="protein sequence ID" value="EIC23077.1"/>
    <property type="molecule type" value="Genomic_DNA"/>
</dbReference>
<dbReference type="HOGENOM" id="CLU_001265_30_5_6"/>
<keyword evidence="4 8" id="KW-0812">Transmembrane</keyword>
<dbReference type="AlphaFoldDB" id="H8YXA1"/>
<feature type="transmembrane region" description="Helical" evidence="8">
    <location>
        <begin position="43"/>
        <end position="64"/>
    </location>
</feature>
<feature type="transmembrane region" description="Helical" evidence="8">
    <location>
        <begin position="275"/>
        <end position="300"/>
    </location>
</feature>
<evidence type="ECO:0000313" key="11">
    <source>
        <dbReference type="Proteomes" id="UP000002964"/>
    </source>
</evidence>
<feature type="transmembrane region" description="Helical" evidence="8">
    <location>
        <begin position="372"/>
        <end position="397"/>
    </location>
</feature>
<protein>
    <submittedName>
        <fullName evidence="10">MFS transporter, sugar porter family</fullName>
    </submittedName>
</protein>
<dbReference type="GO" id="GO:0022857">
    <property type="term" value="F:transmembrane transporter activity"/>
    <property type="evidence" value="ECO:0007669"/>
    <property type="project" value="InterPro"/>
</dbReference>
<evidence type="ECO:0000256" key="1">
    <source>
        <dbReference type="ARBA" id="ARBA00004141"/>
    </source>
</evidence>
<keyword evidence="3 7" id="KW-0813">Transport</keyword>
<proteinExistence type="inferred from homology"/>
<dbReference type="PROSITE" id="PS00216">
    <property type="entry name" value="SUGAR_TRANSPORT_1"/>
    <property type="match status" value="1"/>
</dbReference>
<feature type="domain" description="Major facilitator superfamily (MFS) profile" evidence="9">
    <location>
        <begin position="8"/>
        <end position="427"/>
    </location>
</feature>
<dbReference type="InterPro" id="IPR003663">
    <property type="entry name" value="Sugar/inositol_transpt"/>
</dbReference>
<dbReference type="InterPro" id="IPR005829">
    <property type="entry name" value="Sugar_transporter_CS"/>
</dbReference>
<sequence>MTRLSSLVALVAALSGLLVGYATGVIAGAEAPLTKEFGLQDQNALRGLLVGCILIGGFFGAIFAGAIVKHIGPRRMLILIGVVFAVASFGMSYSEHAWPFIAWRTLAGFAVGASTMVAPLYVGETAPPNWRGALITGFQLALTMGILLGYLANLAFAETENWRLMLGLMAVPSLILVVGMIPLTESPRWLLLRGHKEVAQRVFRRIAGFDWPPQEMAQVLASGQLEADWRDLLRPRFRPVLLVAVLLFAFTNLSGIDVILYYAPVIFAEVGFDGTLGPILATVGIGTINVLATIAAMWMVDRYGRRPLLIGGLIPMAIAMAMMVPSLLFEGAGWNAMALVALALFIVSFAISLGPLPYVIMAEIFPVQTRGVGMGLAAAAAWAVNALVSVSFFSLAATFGMPSVFGMFALICVIALIFVVIYVPETRGRSLEEIEANLVAGKPVRRLGEVFD</sequence>
<keyword evidence="6 8" id="KW-0472">Membrane</keyword>
<dbReference type="PRINTS" id="PR00171">
    <property type="entry name" value="SUGRTRNSPORT"/>
</dbReference>
<dbReference type="InterPro" id="IPR050814">
    <property type="entry name" value="Myo-inositol_Transporter"/>
</dbReference>
<evidence type="ECO:0000256" key="8">
    <source>
        <dbReference type="SAM" id="Phobius"/>
    </source>
</evidence>
<evidence type="ECO:0000259" key="9">
    <source>
        <dbReference type="PROSITE" id="PS50850"/>
    </source>
</evidence>
<accession>H8YXA1</accession>
<reference evidence="10 11" key="2">
    <citation type="submission" date="2011-11" db="EMBL/GenBank/DDBJ databases">
        <authorList>
            <consortium name="US DOE Joint Genome Institute"/>
            <person name="Lucas S."/>
            <person name="Han J."/>
            <person name="Lapidus A."/>
            <person name="Cheng J.-F."/>
            <person name="Goodwin L."/>
            <person name="Pitluck S."/>
            <person name="Peters L."/>
            <person name="Ovchinnikova G."/>
            <person name="Zhang X."/>
            <person name="Detter J.C."/>
            <person name="Han C."/>
            <person name="Tapia R."/>
            <person name="Land M."/>
            <person name="Hauser L."/>
            <person name="Kyrpides N."/>
            <person name="Ivanova N."/>
            <person name="Pagani I."/>
            <person name="Vogl K."/>
            <person name="Liu Z."/>
            <person name="Overmann J."/>
            <person name="Frigaard N.-U."/>
            <person name="Bryant D."/>
            <person name="Woyke T."/>
        </authorList>
    </citation>
    <scope>NUCLEOTIDE SEQUENCE [LARGE SCALE GENOMIC DNA]</scope>
    <source>
        <strain evidence="10 11">970</strain>
    </source>
</reference>
<comment type="similarity">
    <text evidence="2 7">Belongs to the major facilitator superfamily. Sugar transporter (TC 2.A.1.1) family.</text>
</comment>
<name>H8YXA1_9GAMM</name>
<dbReference type="Gene3D" id="1.20.1250.20">
    <property type="entry name" value="MFS general substrate transporter like domains"/>
    <property type="match status" value="1"/>
</dbReference>
<feature type="transmembrane region" description="Helical" evidence="8">
    <location>
        <begin position="403"/>
        <end position="423"/>
    </location>
</feature>
<dbReference type="PANTHER" id="PTHR48020:SF12">
    <property type="entry name" value="PROTON MYO-INOSITOL COTRANSPORTER"/>
    <property type="match status" value="1"/>
</dbReference>
<evidence type="ECO:0000256" key="4">
    <source>
        <dbReference type="ARBA" id="ARBA00022692"/>
    </source>
</evidence>
<dbReference type="Proteomes" id="UP000002964">
    <property type="component" value="Unassembled WGS sequence"/>
</dbReference>
<reference evidence="11" key="1">
    <citation type="submission" date="2011-06" db="EMBL/GenBank/DDBJ databases">
        <authorList>
            <consortium name="US DOE Joint Genome Institute (JGI-PGF)"/>
            <person name="Lucas S."/>
            <person name="Han J."/>
            <person name="Lapidus A."/>
            <person name="Cheng J.-F."/>
            <person name="Goodwin L."/>
            <person name="Pitluck S."/>
            <person name="Peters L."/>
            <person name="Land M.L."/>
            <person name="Hauser L."/>
            <person name="Vogl K."/>
            <person name="Liu Z."/>
            <person name="Overmann J."/>
            <person name="Frigaard N.-U."/>
            <person name="Bryant D.A."/>
            <person name="Woyke T.J."/>
        </authorList>
    </citation>
    <scope>NUCLEOTIDE SEQUENCE [LARGE SCALE GENOMIC DNA]</scope>
    <source>
        <strain evidence="11">970</strain>
    </source>
</reference>
<dbReference type="InterPro" id="IPR005828">
    <property type="entry name" value="MFS_sugar_transport-like"/>
</dbReference>
<comment type="subcellular location">
    <subcellularLocation>
        <location evidence="1">Membrane</location>
        <topology evidence="1">Multi-pass membrane protein</topology>
    </subcellularLocation>
</comment>
<evidence type="ECO:0000256" key="6">
    <source>
        <dbReference type="ARBA" id="ARBA00023136"/>
    </source>
</evidence>